<dbReference type="Proteomes" id="UP000806528">
    <property type="component" value="Unassembled WGS sequence"/>
</dbReference>
<dbReference type="CDD" id="cd04301">
    <property type="entry name" value="NAT_SF"/>
    <property type="match status" value="1"/>
</dbReference>
<protein>
    <submittedName>
        <fullName evidence="5">GNAT family N-acetyltransferase</fullName>
    </submittedName>
</protein>
<dbReference type="Pfam" id="PF00583">
    <property type="entry name" value="Acetyltransf_1"/>
    <property type="match status" value="1"/>
</dbReference>
<evidence type="ECO:0000313" key="6">
    <source>
        <dbReference type="Proteomes" id="UP000806528"/>
    </source>
</evidence>
<organism evidence="5 6">
    <name type="scientific">Nocardiopsis coralli</name>
    <dbReference type="NCBI Taxonomy" id="2772213"/>
    <lineage>
        <taxon>Bacteria</taxon>
        <taxon>Bacillati</taxon>
        <taxon>Actinomycetota</taxon>
        <taxon>Actinomycetes</taxon>
        <taxon>Streptosporangiales</taxon>
        <taxon>Nocardiopsidaceae</taxon>
        <taxon>Nocardiopsis</taxon>
    </lineage>
</organism>
<reference evidence="5 6" key="1">
    <citation type="submission" date="2020-09" db="EMBL/GenBank/DDBJ databases">
        <title>Diversity and distribution of actinomycetes associated with coral in the coast of Hainan.</title>
        <authorList>
            <person name="Li F."/>
        </authorList>
    </citation>
    <scope>NUCLEOTIDE SEQUENCE [LARGE SCALE GENOMIC DNA]</scope>
    <source>
        <strain evidence="5 6">HNM0947</strain>
    </source>
</reference>
<sequence>MTTTGTGAGRPSTAAPESAPRILTVEHDDPRVDGLLAGLLEEYTQRYGADGAAYELSRYPVTEFVAPDGRMVLVELDGEIVAGGAVRPYRADRSQEPGTAELKRIWTSDRHRRKGLARAVMGALEQAARDLGYTRVVLFTGPSQPEAVGLYDRLGYSRLDPATVDDLPYPKAIPFAAEL</sequence>
<evidence type="ECO:0000259" key="4">
    <source>
        <dbReference type="PROSITE" id="PS51186"/>
    </source>
</evidence>
<comment type="caution">
    <text evidence="5">The sequence shown here is derived from an EMBL/GenBank/DDBJ whole genome shotgun (WGS) entry which is preliminary data.</text>
</comment>
<keyword evidence="1" id="KW-0808">Transferase</keyword>
<dbReference type="RefSeq" id="WP_193123072.1">
    <property type="nucleotide sequence ID" value="NZ_JADBGI010000015.1"/>
</dbReference>
<evidence type="ECO:0000256" key="2">
    <source>
        <dbReference type="ARBA" id="ARBA00023315"/>
    </source>
</evidence>
<feature type="domain" description="N-acetyltransferase" evidence="4">
    <location>
        <begin position="20"/>
        <end position="179"/>
    </location>
</feature>
<keyword evidence="2" id="KW-0012">Acyltransferase</keyword>
<gene>
    <name evidence="5" type="ORF">IDM40_17410</name>
</gene>
<name>A0ABR9P9E6_9ACTN</name>
<dbReference type="Gene3D" id="3.40.630.30">
    <property type="match status" value="1"/>
</dbReference>
<proteinExistence type="predicted"/>
<dbReference type="InterPro" id="IPR050832">
    <property type="entry name" value="Bact_Acetyltransf"/>
</dbReference>
<dbReference type="SUPFAM" id="SSF55729">
    <property type="entry name" value="Acyl-CoA N-acyltransferases (Nat)"/>
    <property type="match status" value="1"/>
</dbReference>
<evidence type="ECO:0000313" key="5">
    <source>
        <dbReference type="EMBL" id="MBE3000465.1"/>
    </source>
</evidence>
<accession>A0ABR9P9E6</accession>
<dbReference type="InterPro" id="IPR000182">
    <property type="entry name" value="GNAT_dom"/>
</dbReference>
<feature type="region of interest" description="Disordered" evidence="3">
    <location>
        <begin position="1"/>
        <end position="27"/>
    </location>
</feature>
<keyword evidence="6" id="KW-1185">Reference proteome</keyword>
<dbReference type="PROSITE" id="PS51186">
    <property type="entry name" value="GNAT"/>
    <property type="match status" value="1"/>
</dbReference>
<evidence type="ECO:0000256" key="3">
    <source>
        <dbReference type="SAM" id="MobiDB-lite"/>
    </source>
</evidence>
<dbReference type="PANTHER" id="PTHR43877">
    <property type="entry name" value="AMINOALKYLPHOSPHONATE N-ACETYLTRANSFERASE-RELATED-RELATED"/>
    <property type="match status" value="1"/>
</dbReference>
<evidence type="ECO:0000256" key="1">
    <source>
        <dbReference type="ARBA" id="ARBA00022679"/>
    </source>
</evidence>
<dbReference type="InterPro" id="IPR016181">
    <property type="entry name" value="Acyl_CoA_acyltransferase"/>
</dbReference>
<dbReference type="EMBL" id="JADBGI010000015">
    <property type="protein sequence ID" value="MBE3000465.1"/>
    <property type="molecule type" value="Genomic_DNA"/>
</dbReference>